<evidence type="ECO:0000313" key="4">
    <source>
        <dbReference type="EMBL" id="MCK6258514.1"/>
    </source>
</evidence>
<dbReference type="Proteomes" id="UP001139011">
    <property type="component" value="Unassembled WGS sequence"/>
</dbReference>
<name>A0A9X1XD54_9BACL</name>
<comment type="caution">
    <text evidence="4">The sequence shown here is derived from an EMBL/GenBank/DDBJ whole genome shotgun (WGS) entry which is preliminary data.</text>
</comment>
<dbReference type="PANTHER" id="PTHR36852">
    <property type="entry name" value="PROTEIN GVPL 2"/>
    <property type="match status" value="1"/>
</dbReference>
<comment type="subcellular location">
    <subcellularLocation>
        <location evidence="2">Gas vesicle</location>
    </subcellularLocation>
</comment>
<comment type="similarity">
    <text evidence="3">Belongs to the gas vesicle GvpF/GvpL family.</text>
</comment>
<accession>A0A9X1XD54</accession>
<organism evidence="4 5">
    <name type="scientific">Fictibacillus marinisediminis</name>
    <dbReference type="NCBI Taxonomy" id="2878389"/>
    <lineage>
        <taxon>Bacteria</taxon>
        <taxon>Bacillati</taxon>
        <taxon>Bacillota</taxon>
        <taxon>Bacilli</taxon>
        <taxon>Bacillales</taxon>
        <taxon>Fictibacillaceae</taxon>
        <taxon>Fictibacillus</taxon>
    </lineage>
</organism>
<dbReference type="AlphaFoldDB" id="A0A9X1XD54"/>
<evidence type="ECO:0000256" key="2">
    <source>
        <dbReference type="ARBA" id="ARBA00035108"/>
    </source>
</evidence>
<reference evidence="4" key="1">
    <citation type="submission" date="2021-09" db="EMBL/GenBank/DDBJ databases">
        <title>Genome analysis of Fictibacillus sp. KIGAM418 isolated from marine sediment.</title>
        <authorList>
            <person name="Seo M.-J."/>
            <person name="Cho E.-S."/>
            <person name="Hwang C.Y."/>
        </authorList>
    </citation>
    <scope>NUCLEOTIDE SEQUENCE</scope>
    <source>
        <strain evidence="4">KIGAM418</strain>
    </source>
</reference>
<dbReference type="PANTHER" id="PTHR36852:SF1">
    <property type="entry name" value="PROTEIN GVPL 2"/>
    <property type="match status" value="1"/>
</dbReference>
<evidence type="ECO:0000313" key="5">
    <source>
        <dbReference type="Proteomes" id="UP001139011"/>
    </source>
</evidence>
<dbReference type="EMBL" id="JAIWJX010000002">
    <property type="protein sequence ID" value="MCK6258514.1"/>
    <property type="molecule type" value="Genomic_DNA"/>
</dbReference>
<gene>
    <name evidence="4" type="ORF">LCY76_18225</name>
</gene>
<dbReference type="InterPro" id="IPR009430">
    <property type="entry name" value="GvpL/GvpF"/>
</dbReference>
<keyword evidence="1" id="KW-0304">Gas vesicle</keyword>
<dbReference type="GO" id="GO:0031412">
    <property type="term" value="P:gas vesicle organization"/>
    <property type="evidence" value="ECO:0007669"/>
    <property type="project" value="InterPro"/>
</dbReference>
<evidence type="ECO:0000256" key="1">
    <source>
        <dbReference type="ARBA" id="ARBA00022987"/>
    </source>
</evidence>
<evidence type="ECO:0000256" key="3">
    <source>
        <dbReference type="ARBA" id="ARBA00035643"/>
    </source>
</evidence>
<dbReference type="GO" id="GO:0031411">
    <property type="term" value="C:gas vesicle"/>
    <property type="evidence" value="ECO:0007669"/>
    <property type="project" value="UniProtKB-SubCell"/>
</dbReference>
<dbReference type="Pfam" id="PF06386">
    <property type="entry name" value="GvpL_GvpF"/>
    <property type="match status" value="1"/>
</dbReference>
<proteinExistence type="inferred from homology"/>
<sequence length="266" mass="30631">MAKLVYLYGLIPTEEAIKDAVPSFRGLDEQNEVYTIQLNEITAVVCELDADTYSEESIKEKMNNDMEWLQGKALHHHEALLALQKQYTVIPMKFCTIYTSENSLSETIEEHQKKITNSFTQLAGNEEWNLKIYCDHSKLKDFISGHNSLIEEKKEEISKLPPGRQFFEKRKIDQLADQELEKEINKTCEQIHEELAKFSLHDSVKKNWGKDVTGKQFDMCWNSVYLIPADTVEEFLEEIKKGKMSSQKLVGSSRLLVHGLPTISQA</sequence>
<protein>
    <submittedName>
        <fullName evidence="4">GvpL/GvpF family gas vesicle protein</fullName>
    </submittedName>
</protein>
<dbReference type="RefSeq" id="WP_248253799.1">
    <property type="nucleotide sequence ID" value="NZ_JAIWJX010000002.1"/>
</dbReference>
<keyword evidence="5" id="KW-1185">Reference proteome</keyword>